<gene>
    <name evidence="2" type="ORF">WH47_01794</name>
</gene>
<accession>A0A0L7QTL7</accession>
<feature type="chain" id="PRO_5005574863" evidence="1">
    <location>
        <begin position="20"/>
        <end position="81"/>
    </location>
</feature>
<protein>
    <submittedName>
        <fullName evidence="2">Uncharacterized protein</fullName>
    </submittedName>
</protein>
<evidence type="ECO:0000313" key="3">
    <source>
        <dbReference type="Proteomes" id="UP000053825"/>
    </source>
</evidence>
<evidence type="ECO:0000313" key="2">
    <source>
        <dbReference type="EMBL" id="KOC62002.1"/>
    </source>
</evidence>
<feature type="signal peptide" evidence="1">
    <location>
        <begin position="1"/>
        <end position="19"/>
    </location>
</feature>
<dbReference type="EMBL" id="KQ414740">
    <property type="protein sequence ID" value="KOC62002.1"/>
    <property type="molecule type" value="Genomic_DNA"/>
</dbReference>
<dbReference type="AlphaFoldDB" id="A0A0L7QTL7"/>
<organism evidence="2 3">
    <name type="scientific">Habropoda laboriosa</name>
    <dbReference type="NCBI Taxonomy" id="597456"/>
    <lineage>
        <taxon>Eukaryota</taxon>
        <taxon>Metazoa</taxon>
        <taxon>Ecdysozoa</taxon>
        <taxon>Arthropoda</taxon>
        <taxon>Hexapoda</taxon>
        <taxon>Insecta</taxon>
        <taxon>Pterygota</taxon>
        <taxon>Neoptera</taxon>
        <taxon>Endopterygota</taxon>
        <taxon>Hymenoptera</taxon>
        <taxon>Apocrita</taxon>
        <taxon>Aculeata</taxon>
        <taxon>Apoidea</taxon>
        <taxon>Anthophila</taxon>
        <taxon>Apidae</taxon>
        <taxon>Habropoda</taxon>
    </lineage>
</organism>
<reference evidence="2 3" key="1">
    <citation type="submission" date="2015-07" db="EMBL/GenBank/DDBJ databases">
        <title>The genome of Habropoda laboriosa.</title>
        <authorList>
            <person name="Pan H."/>
            <person name="Kapheim K."/>
        </authorList>
    </citation>
    <scope>NUCLEOTIDE SEQUENCE [LARGE SCALE GENOMIC DNA]</scope>
    <source>
        <strain evidence="2">0110345459</strain>
    </source>
</reference>
<dbReference type="Proteomes" id="UP000053825">
    <property type="component" value="Unassembled WGS sequence"/>
</dbReference>
<keyword evidence="1" id="KW-0732">Signal</keyword>
<proteinExistence type="predicted"/>
<name>A0A0L7QTL7_9HYME</name>
<sequence>MRFLMFILMVIAAFTVVLPVRNKPGTCSKWKGKCYAYEDCCRYLVCPTYEGRCVLKPGIIVPGEDTRPIGDGPFPPGYPDF</sequence>
<keyword evidence="3" id="KW-1185">Reference proteome</keyword>
<dbReference type="OrthoDB" id="7542660at2759"/>
<evidence type="ECO:0000256" key="1">
    <source>
        <dbReference type="SAM" id="SignalP"/>
    </source>
</evidence>